<evidence type="ECO:0000313" key="10">
    <source>
        <dbReference type="Proteomes" id="UP000700706"/>
    </source>
</evidence>
<dbReference type="NCBIfam" id="NF033085">
    <property type="entry name" value="bla_class_C"/>
    <property type="match status" value="1"/>
</dbReference>
<evidence type="ECO:0000256" key="1">
    <source>
        <dbReference type="ARBA" id="ARBA00001526"/>
    </source>
</evidence>
<dbReference type="Proteomes" id="UP000700706">
    <property type="component" value="Unassembled WGS sequence"/>
</dbReference>
<keyword evidence="5 6" id="KW-0046">Antibiotic resistance</keyword>
<organism evidence="9 10">
    <name type="scientific">Inquilinus limosus</name>
    <dbReference type="NCBI Taxonomy" id="171674"/>
    <lineage>
        <taxon>Bacteria</taxon>
        <taxon>Pseudomonadati</taxon>
        <taxon>Pseudomonadota</taxon>
        <taxon>Alphaproteobacteria</taxon>
        <taxon>Rhodospirillales</taxon>
        <taxon>Rhodospirillaceae</taxon>
        <taxon>Inquilinus</taxon>
    </lineage>
</organism>
<dbReference type="PANTHER" id="PTHR46825">
    <property type="entry name" value="D-ALANYL-D-ALANINE-CARBOXYPEPTIDASE/ENDOPEPTIDASE AMPH"/>
    <property type="match status" value="1"/>
</dbReference>
<name>A0A952KI02_9PROT</name>
<keyword evidence="7" id="KW-0732">Signal</keyword>
<dbReference type="GO" id="GO:0030288">
    <property type="term" value="C:outer membrane-bounded periplasmic space"/>
    <property type="evidence" value="ECO:0007669"/>
    <property type="project" value="InterPro"/>
</dbReference>
<protein>
    <recommendedName>
        <fullName evidence="3 6">Beta-lactamase</fullName>
        <ecNumber evidence="3 6">3.5.2.6</ecNumber>
    </recommendedName>
</protein>
<evidence type="ECO:0000256" key="3">
    <source>
        <dbReference type="ARBA" id="ARBA00012865"/>
    </source>
</evidence>
<proteinExistence type="inferred from homology"/>
<gene>
    <name evidence="9" type="ORF">JF625_27910</name>
</gene>
<dbReference type="InterPro" id="IPR012338">
    <property type="entry name" value="Beta-lactam/transpept-like"/>
</dbReference>
<evidence type="ECO:0000259" key="8">
    <source>
        <dbReference type="Pfam" id="PF00144"/>
    </source>
</evidence>
<reference evidence="9" key="1">
    <citation type="submission" date="2020-06" db="EMBL/GenBank/DDBJ databases">
        <title>Stable isotope informed genome-resolved metagenomics uncovers potential trophic interactions in rhizosphere soil.</title>
        <authorList>
            <person name="Starr E.P."/>
            <person name="Shi S."/>
            <person name="Blazewicz S.J."/>
            <person name="Koch B.J."/>
            <person name="Probst A.J."/>
            <person name="Hungate B.A."/>
            <person name="Pett-Ridge J."/>
            <person name="Firestone M.K."/>
            <person name="Banfield J.F."/>
        </authorList>
    </citation>
    <scope>NUCLEOTIDE SEQUENCE</scope>
    <source>
        <strain evidence="9">YM_69_17</strain>
    </source>
</reference>
<evidence type="ECO:0000256" key="5">
    <source>
        <dbReference type="ARBA" id="ARBA00023251"/>
    </source>
</evidence>
<feature type="signal peptide" evidence="7">
    <location>
        <begin position="1"/>
        <end position="30"/>
    </location>
</feature>
<feature type="domain" description="Beta-lactamase-related" evidence="8">
    <location>
        <begin position="39"/>
        <end position="385"/>
    </location>
</feature>
<dbReference type="PROSITE" id="PS00336">
    <property type="entry name" value="BETA_LACTAMASE_C"/>
    <property type="match status" value="1"/>
</dbReference>
<dbReference type="PANTHER" id="PTHR46825:SF8">
    <property type="entry name" value="BETA-LACTAMASE-RELATED"/>
    <property type="match status" value="1"/>
</dbReference>
<dbReference type="InterPro" id="IPR058136">
    <property type="entry name" value="AmpC"/>
</dbReference>
<dbReference type="Pfam" id="PF00144">
    <property type="entry name" value="Beta-lactamase"/>
    <property type="match status" value="1"/>
</dbReference>
<evidence type="ECO:0000256" key="7">
    <source>
        <dbReference type="SAM" id="SignalP"/>
    </source>
</evidence>
<sequence>MIPESVRRALARTLLAVPVLGCLLGAGAQAADSRLAGVVDSAIRPVMREHDVPGIAVAVTVGGRQQFFSYGVASKETGQAVTEDTLFELGSVSKTFTAVLGATAQLQGTISLADSTSRHLPALAGSAFDRISLLDLATYTAGGLPLQFPDEVTNDDRMIAWYRGWKPDWAPGTRRLYSNPSIGLFGYLAARSLGQPFDALMQQRIFPALGLSRTFIRVPPEQMDRYAWGTSKAGKPVRVTPGPMDAEAYGVKSSAADMIRFVEANIDGAGLDDTTRRAIAATHAGYDRIGDMTQGLGWEMYAWPVGLDRLLAGNSAEMSMKPNPVSRLDPPLPPQEDVLINKTGSTNGFGAYVAFVPSRRIGVVILANRNFPIADRVTAAHKILTALDGATD</sequence>
<dbReference type="EMBL" id="JAEKLZ010000472">
    <property type="protein sequence ID" value="MBW8728960.1"/>
    <property type="molecule type" value="Genomic_DNA"/>
</dbReference>
<feature type="chain" id="PRO_5037001799" description="Beta-lactamase" evidence="7">
    <location>
        <begin position="31"/>
        <end position="392"/>
    </location>
</feature>
<comment type="caution">
    <text evidence="9">The sequence shown here is derived from an EMBL/GenBank/DDBJ whole genome shotgun (WGS) entry which is preliminary data.</text>
</comment>
<keyword evidence="4 6" id="KW-0378">Hydrolase</keyword>
<dbReference type="AlphaFoldDB" id="A0A952KI02"/>
<dbReference type="EC" id="3.5.2.6" evidence="3 6"/>
<dbReference type="GO" id="GO:0008800">
    <property type="term" value="F:beta-lactamase activity"/>
    <property type="evidence" value="ECO:0007669"/>
    <property type="project" value="UniProtKB-UniRule"/>
</dbReference>
<evidence type="ECO:0000256" key="6">
    <source>
        <dbReference type="RuleBase" id="RU361140"/>
    </source>
</evidence>
<dbReference type="SUPFAM" id="SSF56601">
    <property type="entry name" value="beta-lactamase/transpeptidase-like"/>
    <property type="match status" value="1"/>
</dbReference>
<accession>A0A952KI02</accession>
<comment type="similarity">
    <text evidence="2 6">Belongs to the class-C beta-lactamase family.</text>
</comment>
<dbReference type="GO" id="GO:0017001">
    <property type="term" value="P:antibiotic catabolic process"/>
    <property type="evidence" value="ECO:0007669"/>
    <property type="project" value="InterPro"/>
</dbReference>
<comment type="catalytic activity">
    <reaction evidence="1 6">
        <text>a beta-lactam + H2O = a substituted beta-amino acid</text>
        <dbReference type="Rhea" id="RHEA:20401"/>
        <dbReference type="ChEBI" id="CHEBI:15377"/>
        <dbReference type="ChEBI" id="CHEBI:35627"/>
        <dbReference type="ChEBI" id="CHEBI:140347"/>
        <dbReference type="EC" id="3.5.2.6"/>
    </reaction>
</comment>
<dbReference type="GO" id="GO:0046677">
    <property type="term" value="P:response to antibiotic"/>
    <property type="evidence" value="ECO:0007669"/>
    <property type="project" value="UniProtKB-UniRule"/>
</dbReference>
<dbReference type="InterPro" id="IPR001466">
    <property type="entry name" value="Beta-lactam-related"/>
</dbReference>
<dbReference type="InterPro" id="IPR001586">
    <property type="entry name" value="Beta-lactam_class-C_AS"/>
</dbReference>
<dbReference type="InterPro" id="IPR050491">
    <property type="entry name" value="AmpC-like"/>
</dbReference>
<dbReference type="Gene3D" id="3.40.710.10">
    <property type="entry name" value="DD-peptidase/beta-lactamase superfamily"/>
    <property type="match status" value="1"/>
</dbReference>
<evidence type="ECO:0000256" key="4">
    <source>
        <dbReference type="ARBA" id="ARBA00022801"/>
    </source>
</evidence>
<evidence type="ECO:0000313" key="9">
    <source>
        <dbReference type="EMBL" id="MBW8728960.1"/>
    </source>
</evidence>
<evidence type="ECO:0000256" key="2">
    <source>
        <dbReference type="ARBA" id="ARBA00007840"/>
    </source>
</evidence>